<dbReference type="PANTHER" id="PTHR33734:SF22">
    <property type="entry name" value="MEMBRANE-BOUND LYTIC MUREIN TRANSGLYCOSYLASE D"/>
    <property type="match status" value="1"/>
</dbReference>
<protein>
    <recommendedName>
        <fullName evidence="1">LysM domain-containing protein</fullName>
    </recommendedName>
</protein>
<dbReference type="Pfam" id="PF01471">
    <property type="entry name" value="PG_binding_1"/>
    <property type="match status" value="2"/>
</dbReference>
<evidence type="ECO:0000313" key="2">
    <source>
        <dbReference type="EMBL" id="EYE87735.1"/>
    </source>
</evidence>
<dbReference type="RefSeq" id="WP_051515129.1">
    <property type="nucleotide sequence ID" value="NZ_AZQP01000040.1"/>
</dbReference>
<keyword evidence="3" id="KW-1185">Reference proteome</keyword>
<evidence type="ECO:0000259" key="1">
    <source>
        <dbReference type="PROSITE" id="PS51782"/>
    </source>
</evidence>
<dbReference type="Proteomes" id="UP000019681">
    <property type="component" value="Unassembled WGS sequence"/>
</dbReference>
<dbReference type="InterPro" id="IPR036366">
    <property type="entry name" value="PGBDSf"/>
</dbReference>
<organism evidence="2 3">
    <name type="scientific">Fervidicella metallireducens AeB</name>
    <dbReference type="NCBI Taxonomy" id="1403537"/>
    <lineage>
        <taxon>Bacteria</taxon>
        <taxon>Bacillati</taxon>
        <taxon>Bacillota</taxon>
        <taxon>Clostridia</taxon>
        <taxon>Eubacteriales</taxon>
        <taxon>Clostridiaceae</taxon>
        <taxon>Fervidicella</taxon>
    </lineage>
</organism>
<dbReference type="SUPFAM" id="SSF54106">
    <property type="entry name" value="LysM domain"/>
    <property type="match status" value="1"/>
</dbReference>
<name>A0A017RUZ8_9CLOT</name>
<evidence type="ECO:0000313" key="3">
    <source>
        <dbReference type="Proteomes" id="UP000019681"/>
    </source>
</evidence>
<reference evidence="2 3" key="1">
    <citation type="journal article" date="2014" name="Genome Announc.">
        <title>Draft Genome Sequence of Fervidicella metallireducens Strain AeBT, an Iron-Reducing Thermoanaerobe from the Great Artesian Basin.</title>
        <authorList>
            <person name="Patel B.K."/>
        </authorList>
    </citation>
    <scope>NUCLEOTIDE SEQUENCE [LARGE SCALE GENOMIC DNA]</scope>
    <source>
        <strain evidence="2 3">AeB</strain>
    </source>
</reference>
<dbReference type="OrthoDB" id="529831at2"/>
<dbReference type="InterPro" id="IPR002477">
    <property type="entry name" value="Peptidoglycan-bd-like"/>
</dbReference>
<proteinExistence type="predicted"/>
<dbReference type="STRING" id="1403537.Q428_11615"/>
<dbReference type="PROSITE" id="PS51782">
    <property type="entry name" value="LYSM"/>
    <property type="match status" value="1"/>
</dbReference>
<sequence length="389" mass="43301">MIKKIVSIVVALMIFSYGFTVNAQITQPLYYGYSNSSVSELQSNLKTLGLYNGAVNGVYDYNTYIAVKNFQSKYSLNVTGNLDLTTLNKLNKVLHGEPEILSYGITHDRVKELQTYLYSLGYLTVQPTGFYGSLTTTAVTNFQKNNGLSVTGKADKTTFEKLFQAIDNKFVPYTTYSNYTVASGDTLWAISQKTGVSQNDLIKANCFTTSTTLQIGQVIKIPKINVPVKPYFSKYAEYQDWFSAATYIFPIGTEATVIDFFSGKNFKVKRTIGSGHADCETLTASDTEIMKEIFGGKWTWAVRPIILVVNGRRLAASISGMPHAGLDAYPANVNVANRSDNYGYGPNYDYIKGNNMDGHFDIHFPGSLRHKDWQIDPNHQAMIKISANR</sequence>
<accession>A0A017RUZ8</accession>
<dbReference type="InterPro" id="IPR036365">
    <property type="entry name" value="PGBD-like_sf"/>
</dbReference>
<feature type="domain" description="LysM" evidence="1">
    <location>
        <begin position="177"/>
        <end position="221"/>
    </location>
</feature>
<dbReference type="SMART" id="SM00257">
    <property type="entry name" value="LysM"/>
    <property type="match status" value="1"/>
</dbReference>
<dbReference type="CDD" id="cd00118">
    <property type="entry name" value="LysM"/>
    <property type="match status" value="1"/>
</dbReference>
<dbReference type="AlphaFoldDB" id="A0A017RUZ8"/>
<dbReference type="EMBL" id="AZQP01000040">
    <property type="protein sequence ID" value="EYE87735.1"/>
    <property type="molecule type" value="Genomic_DNA"/>
</dbReference>
<dbReference type="Gene3D" id="1.10.101.10">
    <property type="entry name" value="PGBD-like superfamily/PGBD"/>
    <property type="match status" value="2"/>
</dbReference>
<dbReference type="Gene3D" id="3.10.350.10">
    <property type="entry name" value="LysM domain"/>
    <property type="match status" value="1"/>
</dbReference>
<dbReference type="PANTHER" id="PTHR33734">
    <property type="entry name" value="LYSM DOMAIN-CONTAINING GPI-ANCHORED PROTEIN 2"/>
    <property type="match status" value="1"/>
</dbReference>
<comment type="caution">
    <text evidence="2">The sequence shown here is derived from an EMBL/GenBank/DDBJ whole genome shotgun (WGS) entry which is preliminary data.</text>
</comment>
<dbReference type="InterPro" id="IPR036779">
    <property type="entry name" value="LysM_dom_sf"/>
</dbReference>
<dbReference type="SUPFAM" id="SSF47090">
    <property type="entry name" value="PGBD-like"/>
    <property type="match status" value="2"/>
</dbReference>
<dbReference type="Pfam" id="PF01476">
    <property type="entry name" value="LysM"/>
    <property type="match status" value="1"/>
</dbReference>
<gene>
    <name evidence="2" type="ORF">Q428_11615</name>
</gene>
<dbReference type="InterPro" id="IPR018392">
    <property type="entry name" value="LysM"/>
</dbReference>